<evidence type="ECO:0000259" key="1">
    <source>
        <dbReference type="Pfam" id="PF13490"/>
    </source>
</evidence>
<reference evidence="2" key="1">
    <citation type="submission" date="2020-02" db="EMBL/GenBank/DDBJ databases">
        <authorList>
            <person name="Meier V. D."/>
        </authorList>
    </citation>
    <scope>NUCLEOTIDE SEQUENCE</scope>
    <source>
        <strain evidence="2">AVDCRST_MAG18</strain>
    </source>
</reference>
<organism evidence="2">
    <name type="scientific">uncultured Thermomicrobiales bacterium</name>
    <dbReference type="NCBI Taxonomy" id="1645740"/>
    <lineage>
        <taxon>Bacteria</taxon>
        <taxon>Pseudomonadati</taxon>
        <taxon>Thermomicrobiota</taxon>
        <taxon>Thermomicrobia</taxon>
        <taxon>Thermomicrobiales</taxon>
        <taxon>environmental samples</taxon>
    </lineage>
</organism>
<name>A0A6J4UH98_9BACT</name>
<dbReference type="EMBL" id="CADCWN010000020">
    <property type="protein sequence ID" value="CAA9550725.1"/>
    <property type="molecule type" value="Genomic_DNA"/>
</dbReference>
<dbReference type="InterPro" id="IPR041916">
    <property type="entry name" value="Anti_sigma_zinc_sf"/>
</dbReference>
<dbReference type="AlphaFoldDB" id="A0A6J4UH98"/>
<evidence type="ECO:0000313" key="2">
    <source>
        <dbReference type="EMBL" id="CAA9550725.1"/>
    </source>
</evidence>
<protein>
    <recommendedName>
        <fullName evidence="1">Putative zinc-finger domain-containing protein</fullName>
    </recommendedName>
</protein>
<dbReference type="InterPro" id="IPR027383">
    <property type="entry name" value="Znf_put"/>
</dbReference>
<feature type="domain" description="Putative zinc-finger" evidence="1">
    <location>
        <begin position="5"/>
        <end position="36"/>
    </location>
</feature>
<proteinExistence type="predicted"/>
<sequence>MSATDEVLDLLPAYVADELDAAERERVERALAGSPRLHEELGGYRRLFVLLAALADEEVVLTASAERRMLRQLAIGWYLSGTVRFVEGLAGAYGRALIYYLGGGRAARTQQGGR</sequence>
<dbReference type="Gene3D" id="1.10.10.1320">
    <property type="entry name" value="Anti-sigma factor, zinc-finger domain"/>
    <property type="match status" value="1"/>
</dbReference>
<accession>A0A6J4UH98</accession>
<dbReference type="Pfam" id="PF13490">
    <property type="entry name" value="zf-HC2"/>
    <property type="match status" value="1"/>
</dbReference>
<gene>
    <name evidence="2" type="ORF">AVDCRST_MAG18-295</name>
</gene>